<dbReference type="SMART" id="SM00344">
    <property type="entry name" value="HTH_ASNC"/>
    <property type="match status" value="1"/>
</dbReference>
<keyword evidence="2" id="KW-0238">DNA-binding</keyword>
<dbReference type="Gene3D" id="3.30.70.920">
    <property type="match status" value="1"/>
</dbReference>
<dbReference type="PROSITE" id="PS50956">
    <property type="entry name" value="HTH_ASNC_2"/>
    <property type="match status" value="1"/>
</dbReference>
<dbReference type="GO" id="GO:0043565">
    <property type="term" value="F:sequence-specific DNA binding"/>
    <property type="evidence" value="ECO:0007669"/>
    <property type="project" value="InterPro"/>
</dbReference>
<dbReference type="PANTHER" id="PTHR30154:SF54">
    <property type="entry name" value="POSSIBLE TRANSCRIPTIONAL REGULATORY PROTEIN (PROBABLY LRP_ASNC-FAMILY)"/>
    <property type="match status" value="1"/>
</dbReference>
<dbReference type="EMBL" id="SZYE01000100">
    <property type="protein sequence ID" value="TKR23212.1"/>
    <property type="molecule type" value="Genomic_DNA"/>
</dbReference>
<dbReference type="Gene3D" id="1.10.10.10">
    <property type="entry name" value="Winged helix-like DNA-binding domain superfamily/Winged helix DNA-binding domain"/>
    <property type="match status" value="1"/>
</dbReference>
<evidence type="ECO:0000313" key="5">
    <source>
        <dbReference type="EMBL" id="TKR23212.1"/>
    </source>
</evidence>
<reference evidence="5 6" key="1">
    <citation type="submission" date="2019-05" db="EMBL/GenBank/DDBJ databases">
        <title>Genome sequence of Cellulomonas hominis strain CS1.</title>
        <authorList>
            <person name="Belmont J."/>
            <person name="Maclea K.S."/>
        </authorList>
    </citation>
    <scope>NUCLEOTIDE SEQUENCE [LARGE SCALE GENOMIC DNA]</scope>
    <source>
        <strain evidence="5 6">CS1</strain>
    </source>
</reference>
<dbReference type="Proteomes" id="UP000308121">
    <property type="component" value="Unassembled WGS sequence"/>
</dbReference>
<accession>A0A7Z8JY27</accession>
<protein>
    <submittedName>
        <fullName evidence="5">Lrp/AsnC family transcriptional regulator</fullName>
    </submittedName>
</protein>
<organism evidence="5 6">
    <name type="scientific">Cellulomonas hominis</name>
    <dbReference type="NCBI Taxonomy" id="156981"/>
    <lineage>
        <taxon>Bacteria</taxon>
        <taxon>Bacillati</taxon>
        <taxon>Actinomycetota</taxon>
        <taxon>Actinomycetes</taxon>
        <taxon>Micrococcales</taxon>
        <taxon>Cellulomonadaceae</taxon>
        <taxon>Cellulomonas</taxon>
    </lineage>
</organism>
<evidence type="ECO:0000256" key="2">
    <source>
        <dbReference type="ARBA" id="ARBA00023125"/>
    </source>
</evidence>
<evidence type="ECO:0000256" key="3">
    <source>
        <dbReference type="ARBA" id="ARBA00023163"/>
    </source>
</evidence>
<dbReference type="OrthoDB" id="4411089at2"/>
<dbReference type="InterPro" id="IPR036388">
    <property type="entry name" value="WH-like_DNA-bd_sf"/>
</dbReference>
<name>A0A7Z8JY27_9CELL</name>
<dbReference type="Pfam" id="PF01037">
    <property type="entry name" value="AsnC_trans_reg"/>
    <property type="match status" value="1"/>
</dbReference>
<dbReference type="InterPro" id="IPR019887">
    <property type="entry name" value="Tscrpt_reg_AsnC/Lrp_C"/>
</dbReference>
<feature type="domain" description="HTH asnC-type" evidence="4">
    <location>
        <begin position="1"/>
        <end position="62"/>
    </location>
</feature>
<keyword evidence="3" id="KW-0804">Transcription</keyword>
<dbReference type="InterPro" id="IPR036390">
    <property type="entry name" value="WH_DNA-bd_sf"/>
</dbReference>
<dbReference type="PRINTS" id="PR00033">
    <property type="entry name" value="HTHASNC"/>
</dbReference>
<dbReference type="AlphaFoldDB" id="A0A7Z8JY27"/>
<dbReference type="SUPFAM" id="SSF54909">
    <property type="entry name" value="Dimeric alpha+beta barrel"/>
    <property type="match status" value="1"/>
</dbReference>
<dbReference type="Pfam" id="PF13404">
    <property type="entry name" value="HTH_AsnC-type"/>
    <property type="match status" value="1"/>
</dbReference>
<proteinExistence type="predicted"/>
<gene>
    <name evidence="5" type="ORF">FA014_12405</name>
</gene>
<dbReference type="InterPro" id="IPR000485">
    <property type="entry name" value="AsnC-type_HTH_dom"/>
</dbReference>
<keyword evidence="1" id="KW-0805">Transcription regulation</keyword>
<dbReference type="SUPFAM" id="SSF46785">
    <property type="entry name" value="Winged helix' DNA-binding domain"/>
    <property type="match status" value="1"/>
</dbReference>
<dbReference type="InterPro" id="IPR019888">
    <property type="entry name" value="Tscrpt_reg_AsnC-like"/>
</dbReference>
<sequence length="167" mass="18238">MDALDTAILRELQADARRTNRDVAAAVGVAPTTALDRTRALRDRGVIRGATLDVDLAAIGRPVQALVAVRIRPPTRRNIEGFRSWVVALPETLGVFVTTGTEDFLVHVAVPDNEALYGFVIDRLTERPEVVDVRTSVVYEHIRRRRVDPAPGAVRSARAGGEGPRGR</sequence>
<dbReference type="InterPro" id="IPR011008">
    <property type="entry name" value="Dimeric_a/b-barrel"/>
</dbReference>
<evidence type="ECO:0000259" key="4">
    <source>
        <dbReference type="PROSITE" id="PS50956"/>
    </source>
</evidence>
<comment type="caution">
    <text evidence="5">The sequence shown here is derived from an EMBL/GenBank/DDBJ whole genome shotgun (WGS) entry which is preliminary data.</text>
</comment>
<dbReference type="GO" id="GO:0005829">
    <property type="term" value="C:cytosol"/>
    <property type="evidence" value="ECO:0007669"/>
    <property type="project" value="TreeGrafter"/>
</dbReference>
<evidence type="ECO:0000256" key="1">
    <source>
        <dbReference type="ARBA" id="ARBA00023015"/>
    </source>
</evidence>
<dbReference type="PANTHER" id="PTHR30154">
    <property type="entry name" value="LEUCINE-RESPONSIVE REGULATORY PROTEIN"/>
    <property type="match status" value="1"/>
</dbReference>
<evidence type="ECO:0000313" key="6">
    <source>
        <dbReference type="Proteomes" id="UP000308121"/>
    </source>
</evidence>
<dbReference type="GO" id="GO:0043200">
    <property type="term" value="P:response to amino acid"/>
    <property type="evidence" value="ECO:0007669"/>
    <property type="project" value="TreeGrafter"/>
</dbReference>